<accession>A0A2M7R7T3</accession>
<comment type="caution">
    <text evidence="1">The sequence shown here is derived from an EMBL/GenBank/DDBJ whole genome shotgun (WGS) entry which is preliminary data.</text>
</comment>
<proteinExistence type="predicted"/>
<gene>
    <name evidence="1" type="ORF">COY72_01205</name>
</gene>
<dbReference type="AlphaFoldDB" id="A0A2M7R7T3"/>
<protein>
    <submittedName>
        <fullName evidence="1">Uncharacterized protein</fullName>
    </submittedName>
</protein>
<dbReference type="EMBL" id="PFLX01000031">
    <property type="protein sequence ID" value="PIY90870.1"/>
    <property type="molecule type" value="Genomic_DNA"/>
</dbReference>
<name>A0A2M7R7T3_9BACT</name>
<reference evidence="2" key="1">
    <citation type="submission" date="2017-09" db="EMBL/GenBank/DDBJ databases">
        <title>Depth-based differentiation of microbial function through sediment-hosted aquifers and enrichment of novel symbionts in the deep terrestrial subsurface.</title>
        <authorList>
            <person name="Probst A.J."/>
            <person name="Ladd B."/>
            <person name="Jarett J.K."/>
            <person name="Geller-Mcgrath D.E."/>
            <person name="Sieber C.M.K."/>
            <person name="Emerson J.B."/>
            <person name="Anantharaman K."/>
            <person name="Thomas B.C."/>
            <person name="Malmstrom R."/>
            <person name="Stieglmeier M."/>
            <person name="Klingl A."/>
            <person name="Woyke T."/>
            <person name="Ryan C.M."/>
            <person name="Banfield J.F."/>
        </authorList>
    </citation>
    <scope>NUCLEOTIDE SEQUENCE [LARGE SCALE GENOMIC DNA]</scope>
</reference>
<evidence type="ECO:0000313" key="2">
    <source>
        <dbReference type="Proteomes" id="UP000230055"/>
    </source>
</evidence>
<evidence type="ECO:0000313" key="1">
    <source>
        <dbReference type="EMBL" id="PIY90870.1"/>
    </source>
</evidence>
<organism evidence="1 2">
    <name type="scientific">Candidatus Nealsonbacteria bacterium CG_4_10_14_0_8_um_filter_35_10</name>
    <dbReference type="NCBI Taxonomy" id="1974683"/>
    <lineage>
        <taxon>Bacteria</taxon>
        <taxon>Candidatus Nealsoniibacteriota</taxon>
    </lineage>
</organism>
<dbReference type="Proteomes" id="UP000230055">
    <property type="component" value="Unassembled WGS sequence"/>
</dbReference>
<sequence>MGLFEKKEKISRKEFRDVFRKKNPLLPALGRRLIEMEERTKIEERLFGKKPMAVASKDQYKKFISQMQVEKYKAKYLSQKQLIDKKVRFLKKLGGI</sequence>